<dbReference type="NCBIfam" id="TIGR03779">
    <property type="entry name" value="Bac_Flav_CT_M"/>
    <property type="match status" value="1"/>
</dbReference>
<name>A0A502GGE0_9BACT</name>
<dbReference type="InterPro" id="IPR055407">
    <property type="entry name" value="TraM_C"/>
</dbReference>
<dbReference type="OrthoDB" id="1453786at2"/>
<comment type="caution">
    <text evidence="3">The sequence shown here is derived from an EMBL/GenBank/DDBJ whole genome shotgun (WGS) entry which is preliminary data.</text>
</comment>
<dbReference type="AlphaFoldDB" id="A0A502GGE0"/>
<dbReference type="Pfam" id="PF12508">
    <property type="entry name" value="Transposon_TraM"/>
    <property type="match status" value="1"/>
</dbReference>
<feature type="region of interest" description="Disordered" evidence="1">
    <location>
        <begin position="108"/>
        <end position="140"/>
    </location>
</feature>
<organism evidence="3 4">
    <name type="scientific">Hymenobacter nivis</name>
    <dbReference type="NCBI Taxonomy" id="1850093"/>
    <lineage>
        <taxon>Bacteria</taxon>
        <taxon>Pseudomonadati</taxon>
        <taxon>Bacteroidota</taxon>
        <taxon>Cytophagia</taxon>
        <taxon>Cytophagales</taxon>
        <taxon>Hymenobacteraceae</taxon>
        <taxon>Hymenobacter</taxon>
    </lineage>
</organism>
<dbReference type="InterPro" id="IPR022187">
    <property type="entry name" value="Conjug_transposon_TraM"/>
</dbReference>
<feature type="compositionally biased region" description="Low complexity" evidence="1">
    <location>
        <begin position="108"/>
        <end position="120"/>
    </location>
</feature>
<reference evidence="3 4" key="1">
    <citation type="journal article" date="2019" name="Environ. Microbiol.">
        <title>Species interactions and distinct microbial communities in high Arctic permafrost affected cryosols are associated with the CH4 and CO2 gas fluxes.</title>
        <authorList>
            <person name="Altshuler I."/>
            <person name="Hamel J."/>
            <person name="Turney S."/>
            <person name="Magnuson E."/>
            <person name="Levesque R."/>
            <person name="Greer C."/>
            <person name="Whyte L.G."/>
        </authorList>
    </citation>
    <scope>NUCLEOTIDE SEQUENCE [LARGE SCALE GENOMIC DNA]</scope>
    <source>
        <strain evidence="3 4">S9.2P</strain>
    </source>
</reference>
<evidence type="ECO:0000313" key="4">
    <source>
        <dbReference type="Proteomes" id="UP000317646"/>
    </source>
</evidence>
<accession>A0A502GGE0</accession>
<proteinExistence type="predicted"/>
<gene>
    <name evidence="3" type="primary">traM</name>
    <name evidence="3" type="ORF">EAH73_20480</name>
</gene>
<feature type="compositionally biased region" description="Low complexity" evidence="1">
    <location>
        <begin position="157"/>
        <end position="187"/>
    </location>
</feature>
<sequence length="424" mass="43788">MSKPKHTQEYLNKRRMMLFIPVPGVICLTVLFYLGGGGKGVTAATTGPNAMASGINHTLPSAGKSALFADKMEAANAPQDSSHHNSLAFAPVASSPAPAAAAASGTAGAATAGGTAPSSAQPTGLNYAVQPGQTAGRYDANADPNVVAMQTRMQRLQEQTSTQPTSAQPTYATSSPATASSRQASAPMANSPRDTRMDESLKELDQLKNQYQQRLMGMNAPATTAAVATPASTAPKKGMTVITQVRPTVVSSLRTQTAPQANGFHTVGEASPSSNVNSVPAVVHNDQVVEAGSTVKLRLLQDVQLEGHLIPRNSFLYGVCSMSGNRLSIAATSVQYQGNLLPVSLKAFDIDGGEGLNIPGSIDRDALKQGAAQGVSGADMLTMSPSLGAQAAGIAIQTGKALTGRKIKTVKIHLKANYQLLLKS</sequence>
<feature type="region of interest" description="Disordered" evidence="1">
    <location>
        <begin position="154"/>
        <end position="196"/>
    </location>
</feature>
<dbReference type="EMBL" id="RCYZ01000011">
    <property type="protein sequence ID" value="TPG60944.1"/>
    <property type="molecule type" value="Genomic_DNA"/>
</dbReference>
<evidence type="ECO:0000256" key="1">
    <source>
        <dbReference type="SAM" id="MobiDB-lite"/>
    </source>
</evidence>
<feature type="domain" description="Conjugative transposon TraM C-terminal" evidence="2">
    <location>
        <begin position="279"/>
        <end position="423"/>
    </location>
</feature>
<protein>
    <submittedName>
        <fullName evidence="3">Conjugative transposon protein TraM</fullName>
    </submittedName>
</protein>
<evidence type="ECO:0000313" key="3">
    <source>
        <dbReference type="EMBL" id="TPG60944.1"/>
    </source>
</evidence>
<keyword evidence="4" id="KW-1185">Reference proteome</keyword>
<evidence type="ECO:0000259" key="2">
    <source>
        <dbReference type="Pfam" id="PF12508"/>
    </source>
</evidence>
<dbReference type="Proteomes" id="UP000317646">
    <property type="component" value="Unassembled WGS sequence"/>
</dbReference>
<dbReference type="RefSeq" id="WP_140469320.1">
    <property type="nucleotide sequence ID" value="NZ_RCYZ01000011.1"/>
</dbReference>